<name>A0A199VQC0_ANACO</name>
<sequence>MDPEGAATATPTASPGTGEPLSSSELLPDLDALVDLASRGQWRSLSDRLSRSRSLPSPLPHHRLLLSSLTALSLFKLRRFSDAAAALDPLLSSPDSSDPFDSPRFRFESYPDHYPSRSGSFVPFALRLLHAELPQRLGDRPQTLDRLYSLLYLVRSRIPHRSAGSADQWRRREAQVMAALCANHFTHREFDVALALIRGLLERDPADPALLSRLGYVQLQIGDLDGARASFARVEEMRDARRGDPGFENLLGRNRALGFVVAKDFASAVREYEACIERDPADVVAVNNKALCLMYSRDLSDSIKVLEGALESVPTAAVNETLIVNLCSMYELAYVNHGEIKKTLSSWIARVAPDDFDPSCTRI</sequence>
<evidence type="ECO:0000313" key="3">
    <source>
        <dbReference type="Proteomes" id="UP000092600"/>
    </source>
</evidence>
<reference evidence="2 3" key="1">
    <citation type="journal article" date="2016" name="DNA Res.">
        <title>The draft genome of MD-2 pineapple using hybrid error correction of long reads.</title>
        <authorList>
            <person name="Redwan R.M."/>
            <person name="Saidin A."/>
            <person name="Kumar S.V."/>
        </authorList>
    </citation>
    <scope>NUCLEOTIDE SEQUENCE [LARGE SCALE GENOMIC DNA]</scope>
    <source>
        <strain evidence="3">cv. MD2</strain>
        <tissue evidence="2">Leaf</tissue>
    </source>
</reference>
<protein>
    <submittedName>
        <fullName evidence="2">Trafficking protein particle complex subunit 12</fullName>
    </submittedName>
</protein>
<gene>
    <name evidence="2" type="ORF">ACMD2_06089</name>
</gene>
<proteinExistence type="predicted"/>
<dbReference type="EMBL" id="LSRQ01001098">
    <property type="protein sequence ID" value="OAY79392.1"/>
    <property type="molecule type" value="Genomic_DNA"/>
</dbReference>
<accession>A0A199VQC0</accession>
<dbReference type="AlphaFoldDB" id="A0A199VQC0"/>
<feature type="region of interest" description="Disordered" evidence="1">
    <location>
        <begin position="1"/>
        <end position="25"/>
    </location>
</feature>
<dbReference type="Gene3D" id="1.25.40.10">
    <property type="entry name" value="Tetratricopeptide repeat domain"/>
    <property type="match status" value="2"/>
</dbReference>
<dbReference type="Proteomes" id="UP000092600">
    <property type="component" value="Unassembled WGS sequence"/>
</dbReference>
<dbReference type="SUPFAM" id="SSF48452">
    <property type="entry name" value="TPR-like"/>
    <property type="match status" value="1"/>
</dbReference>
<dbReference type="InterPro" id="IPR011990">
    <property type="entry name" value="TPR-like_helical_dom_sf"/>
</dbReference>
<organism evidence="2 3">
    <name type="scientific">Ananas comosus</name>
    <name type="common">Pineapple</name>
    <name type="synonym">Ananas ananas</name>
    <dbReference type="NCBI Taxonomy" id="4615"/>
    <lineage>
        <taxon>Eukaryota</taxon>
        <taxon>Viridiplantae</taxon>
        <taxon>Streptophyta</taxon>
        <taxon>Embryophyta</taxon>
        <taxon>Tracheophyta</taxon>
        <taxon>Spermatophyta</taxon>
        <taxon>Magnoliopsida</taxon>
        <taxon>Liliopsida</taxon>
        <taxon>Poales</taxon>
        <taxon>Bromeliaceae</taxon>
        <taxon>Bromelioideae</taxon>
        <taxon>Ananas</taxon>
    </lineage>
</organism>
<dbReference type="FunFam" id="1.25.40.10:FF:000702">
    <property type="entry name" value="Trafficking protein particle complex subunit 12"/>
    <property type="match status" value="1"/>
</dbReference>
<dbReference type="Pfam" id="PF13432">
    <property type="entry name" value="TPR_16"/>
    <property type="match status" value="2"/>
</dbReference>
<dbReference type="STRING" id="4615.A0A199VQC0"/>
<comment type="caution">
    <text evidence="2">The sequence shown here is derived from an EMBL/GenBank/DDBJ whole genome shotgun (WGS) entry which is preliminary data.</text>
</comment>
<dbReference type="PANTHER" id="PTHR21581">
    <property type="entry name" value="D-ALANYL-D-ALANINE CARBOXYPEPTIDASE"/>
    <property type="match status" value="1"/>
</dbReference>
<evidence type="ECO:0000256" key="1">
    <source>
        <dbReference type="SAM" id="MobiDB-lite"/>
    </source>
</evidence>
<dbReference type="PANTHER" id="PTHR21581:SF6">
    <property type="entry name" value="TRAFFICKING PROTEIN PARTICLE COMPLEX SUBUNIT 12"/>
    <property type="match status" value="1"/>
</dbReference>
<evidence type="ECO:0000313" key="2">
    <source>
        <dbReference type="EMBL" id="OAY79392.1"/>
    </source>
</evidence>